<comment type="caution">
    <text evidence="7">The sequence shown here is derived from an EMBL/GenBank/DDBJ whole genome shotgun (WGS) entry which is preliminary data.</text>
</comment>
<feature type="domain" description="Fe/B12 periplasmic-binding" evidence="6">
    <location>
        <begin position="101"/>
        <end position="373"/>
    </location>
</feature>
<dbReference type="PROSITE" id="PS50983">
    <property type="entry name" value="FE_B12_PBP"/>
    <property type="match status" value="1"/>
</dbReference>
<evidence type="ECO:0000256" key="1">
    <source>
        <dbReference type="ARBA" id="ARBA00004196"/>
    </source>
</evidence>
<feature type="compositionally biased region" description="Low complexity" evidence="5">
    <location>
        <begin position="37"/>
        <end position="81"/>
    </location>
</feature>
<keyword evidence="3" id="KW-0813">Transport</keyword>
<reference evidence="7 8" key="1">
    <citation type="submission" date="2019-11" db="EMBL/GenBank/DDBJ databases">
        <authorList>
            <person name="Jiang L.-Q."/>
        </authorList>
    </citation>
    <scope>NUCLEOTIDE SEQUENCE [LARGE SCALE GENOMIC DNA]</scope>
    <source>
        <strain evidence="7 8">YIM 132087</strain>
    </source>
</reference>
<dbReference type="SUPFAM" id="SSF53807">
    <property type="entry name" value="Helical backbone' metal receptor"/>
    <property type="match status" value="1"/>
</dbReference>
<evidence type="ECO:0000256" key="3">
    <source>
        <dbReference type="ARBA" id="ARBA00022448"/>
    </source>
</evidence>
<dbReference type="PANTHER" id="PTHR30532:SF24">
    <property type="entry name" value="FERRIC ENTEROBACTIN-BINDING PERIPLASMIC PROTEIN FEPB"/>
    <property type="match status" value="1"/>
</dbReference>
<comment type="subcellular location">
    <subcellularLocation>
        <location evidence="1">Cell envelope</location>
    </subcellularLocation>
</comment>
<name>A0A7K1FL46_9ACTN</name>
<dbReference type="Pfam" id="PF01497">
    <property type="entry name" value="Peripla_BP_2"/>
    <property type="match status" value="1"/>
</dbReference>
<dbReference type="EMBL" id="WLYK01000005">
    <property type="protein sequence ID" value="MTD14877.1"/>
    <property type="molecule type" value="Genomic_DNA"/>
</dbReference>
<dbReference type="PROSITE" id="PS51318">
    <property type="entry name" value="TAT"/>
    <property type="match status" value="1"/>
</dbReference>
<dbReference type="InterPro" id="IPR051313">
    <property type="entry name" value="Bact_iron-sidero_bind"/>
</dbReference>
<dbReference type="InterPro" id="IPR002491">
    <property type="entry name" value="ABC_transptr_periplasmic_BD"/>
</dbReference>
<comment type="similarity">
    <text evidence="2">Belongs to the bacterial solute-binding protein 8 family.</text>
</comment>
<gene>
    <name evidence="7" type="ORF">GIS00_13100</name>
</gene>
<organism evidence="7 8">
    <name type="scientific">Nakamurella alba</name>
    <dbReference type="NCBI Taxonomy" id="2665158"/>
    <lineage>
        <taxon>Bacteria</taxon>
        <taxon>Bacillati</taxon>
        <taxon>Actinomycetota</taxon>
        <taxon>Actinomycetes</taxon>
        <taxon>Nakamurellales</taxon>
        <taxon>Nakamurellaceae</taxon>
        <taxon>Nakamurella</taxon>
    </lineage>
</organism>
<keyword evidence="8" id="KW-1185">Reference proteome</keyword>
<dbReference type="AlphaFoldDB" id="A0A7K1FL46"/>
<accession>A0A7K1FL46</accession>
<dbReference type="Gene3D" id="3.40.50.1980">
    <property type="entry name" value="Nitrogenase molybdenum iron protein domain"/>
    <property type="match status" value="2"/>
</dbReference>
<dbReference type="PROSITE" id="PS51257">
    <property type="entry name" value="PROKAR_LIPOPROTEIN"/>
    <property type="match status" value="1"/>
</dbReference>
<dbReference type="PANTHER" id="PTHR30532">
    <property type="entry name" value="IRON III DICITRATE-BINDING PERIPLASMIC PROTEIN"/>
    <property type="match status" value="1"/>
</dbReference>
<evidence type="ECO:0000256" key="5">
    <source>
        <dbReference type="SAM" id="MobiDB-lite"/>
    </source>
</evidence>
<keyword evidence="4" id="KW-0732">Signal</keyword>
<proteinExistence type="inferred from homology"/>
<evidence type="ECO:0000313" key="8">
    <source>
        <dbReference type="Proteomes" id="UP000460221"/>
    </source>
</evidence>
<evidence type="ECO:0000256" key="2">
    <source>
        <dbReference type="ARBA" id="ARBA00008814"/>
    </source>
</evidence>
<dbReference type="InterPro" id="IPR006311">
    <property type="entry name" value="TAT_signal"/>
</dbReference>
<feature type="region of interest" description="Disordered" evidence="5">
    <location>
        <begin position="37"/>
        <end position="82"/>
    </location>
</feature>
<evidence type="ECO:0000259" key="6">
    <source>
        <dbReference type="PROSITE" id="PS50983"/>
    </source>
</evidence>
<sequence length="373" mass="38658">MNRRPLSLPARPLTRRDFARGVISVAALGALAACGSDTGTTAASTTSPSEAPASTPSSAAATSASEASSGSATSSSAPADSFPVTIPNKFGDTVIESAPTTVVSVGLTEQDFLLALGVVPAAVTDWYGDQPNAIWPWAKEALGSATPPPVLSSADGVPYLDVAKLKPDLVVGVNAGLDQAAYDQLTKIAPTLATPADSQSEYFDSWPLYLSVISEALGKSAEGEQIKTDLDAQFAKAAADNPEFAGKKVIFLQNAVYDGNFYAYPKGLGTEFLTDLGFDIPSEIDEYVPAEGGQALVPAERIAVLDAADYLVWATESNEDKAALEALPGFSDLKAVKAGKSIYTGAILSGAIYFSTPLSLPYVIENLVPLLQA</sequence>
<dbReference type="RefSeq" id="WP_154768877.1">
    <property type="nucleotide sequence ID" value="NZ_WLYK01000005.1"/>
</dbReference>
<dbReference type="GO" id="GO:0030288">
    <property type="term" value="C:outer membrane-bounded periplasmic space"/>
    <property type="evidence" value="ECO:0007669"/>
    <property type="project" value="TreeGrafter"/>
</dbReference>
<dbReference type="GO" id="GO:1901678">
    <property type="term" value="P:iron coordination entity transport"/>
    <property type="evidence" value="ECO:0007669"/>
    <property type="project" value="UniProtKB-ARBA"/>
</dbReference>
<protein>
    <submittedName>
        <fullName evidence="7">ABC transporter substrate-binding protein</fullName>
    </submittedName>
</protein>
<dbReference type="Proteomes" id="UP000460221">
    <property type="component" value="Unassembled WGS sequence"/>
</dbReference>
<evidence type="ECO:0000313" key="7">
    <source>
        <dbReference type="EMBL" id="MTD14877.1"/>
    </source>
</evidence>
<evidence type="ECO:0000256" key="4">
    <source>
        <dbReference type="ARBA" id="ARBA00022729"/>
    </source>
</evidence>